<name>A0AAD8Z5A0_9TELE</name>
<feature type="region of interest" description="Disordered" evidence="9">
    <location>
        <begin position="558"/>
        <end position="580"/>
    </location>
</feature>
<dbReference type="GO" id="GO:0071203">
    <property type="term" value="C:WASH complex"/>
    <property type="evidence" value="ECO:0007669"/>
    <property type="project" value="TreeGrafter"/>
</dbReference>
<gene>
    <name evidence="11" type="ORF">P4O66_013589</name>
</gene>
<comment type="caution">
    <text evidence="11">The sequence shown here is derived from an EMBL/GenBank/DDBJ whole genome shotgun (WGS) entry which is preliminary data.</text>
</comment>
<dbReference type="GO" id="GO:0036010">
    <property type="term" value="P:protein localization to endosome"/>
    <property type="evidence" value="ECO:0007669"/>
    <property type="project" value="TreeGrafter"/>
</dbReference>
<feature type="region of interest" description="Disordered" evidence="9">
    <location>
        <begin position="422"/>
        <end position="448"/>
    </location>
</feature>
<evidence type="ECO:0000313" key="12">
    <source>
        <dbReference type="Proteomes" id="UP001239994"/>
    </source>
</evidence>
<keyword evidence="4" id="KW-1003">Cell membrane</keyword>
<proteinExistence type="inferred from homology"/>
<evidence type="ECO:0000256" key="9">
    <source>
        <dbReference type="SAM" id="MobiDB-lite"/>
    </source>
</evidence>
<feature type="domain" description="FAM21/CAPZIP" evidence="10">
    <location>
        <begin position="1073"/>
        <end position="1198"/>
    </location>
</feature>
<keyword evidence="5" id="KW-0597">Phosphoprotein</keyword>
<evidence type="ECO:0000256" key="2">
    <source>
        <dbReference type="ARBA" id="ARBA00004236"/>
    </source>
</evidence>
<dbReference type="GO" id="GO:0042147">
    <property type="term" value="P:retrograde transport, endosome to Golgi"/>
    <property type="evidence" value="ECO:0007669"/>
    <property type="project" value="TreeGrafter"/>
</dbReference>
<feature type="non-terminal residue" evidence="11">
    <location>
        <position position="1"/>
    </location>
</feature>
<feature type="compositionally biased region" description="Basic and acidic residues" evidence="9">
    <location>
        <begin position="1144"/>
        <end position="1153"/>
    </location>
</feature>
<feature type="region of interest" description="Disordered" evidence="9">
    <location>
        <begin position="637"/>
        <end position="913"/>
    </location>
</feature>
<dbReference type="GO" id="GO:0031901">
    <property type="term" value="C:early endosome membrane"/>
    <property type="evidence" value="ECO:0007669"/>
    <property type="project" value="UniProtKB-SubCell"/>
</dbReference>
<organism evidence="11 12">
    <name type="scientific">Electrophorus voltai</name>
    <dbReference type="NCBI Taxonomy" id="2609070"/>
    <lineage>
        <taxon>Eukaryota</taxon>
        <taxon>Metazoa</taxon>
        <taxon>Chordata</taxon>
        <taxon>Craniata</taxon>
        <taxon>Vertebrata</taxon>
        <taxon>Euteleostomi</taxon>
        <taxon>Actinopterygii</taxon>
        <taxon>Neopterygii</taxon>
        <taxon>Teleostei</taxon>
        <taxon>Ostariophysi</taxon>
        <taxon>Gymnotiformes</taxon>
        <taxon>Gymnotoidei</taxon>
        <taxon>Gymnotidae</taxon>
        <taxon>Electrophorus</taxon>
    </lineage>
</organism>
<dbReference type="Proteomes" id="UP001239994">
    <property type="component" value="Unassembled WGS sequence"/>
</dbReference>
<sequence>ITIMADHMENGPSSYNGGAEQMWERPWTLDEMRKTSTNWSLAADSGLFLCLQDFSQRMLSKTHEIEKQLDGLIRDTKATDSCLHTVFNDFLMLSNTQFIENRVYDDEVEESIPKPYTQEKQPEQPDFGKSRLELCPRINHFDFIYYCTLYLFSVYPKEKTKEQKEAELIPKVQEAVNYGLKVLDSAFEQLDIKAGNSDSEDEEAADRVEPILEPKDLYVDRPLPYLIGSQAFMEQDDVGLGDLSSDEMSIDSDRESVIESEEGKDGEHSDEDFDHEKDGQGSLKKQKPSLVSYDDEEEDEDSDIFGESDKDEDELRRDEVGPASFADELAARIKGDTTVKPEADSTCRFTLVFSVKDPRNDGCFPVILSIRPTLSSGPSGSKKKIKAKKPTKARVAWMNQDLVQILWVQSFTSAAFLSVEEVDDDDDDDDDDMFNPPKMEEDEYSPFGGKGGLFSGGKGLFDDDEGDLFSEASKNEQIEKVSTLPQKTEHGKSKKIPIGAVSIFPENTLFGSENTLDSLENKKNDSPVKPKVQAAPKQASLVGGLFDDNDEDNDIFSGKTLKTPTPGGQEKIKPKKSVDLFGGDDDGDIFSATSLAGVSQQSKKNVETEEAVQPLEKKLPAGATSVFGLGTKNILVEGLKKRRPSTNEESEKSEESIPKPDVDKPSAAMKPAEKSQSRSLFSDDEDSQIFPTIPKSHSKPEAPTRSKGRKTLLSIFNDDGDDDDDDEEDLFSSVPKSKSFKVKTAALQPKTTVPTSLFSDDEDQWMSSKPSTGKLDVRSGGMKTSTSAPSRLPSATLPQKSILFEDNDDDDLFAATKESSQKKPQRVSLMFEDEADEDKGSLFGFQSSPNKTATGDKRPADSSLAPSLFGPEKTEEVVSSPVNVAEERRSNEMPVSAMPSPEEDNKAKKKPTGAVGLFGEINVLGDVEETTKSPLEDFGGLDWQKEPLPSIENKEKKAKKTTLSLFDDEDKDEKEPEGTSTVSLATQPIDRNTLKAQEQKSRVKSTGVFQDEELLFSQTQQRDNDPDVDLFATSANLSAPLTSSVKPVGPTLFGDDDNDDNLFSSTKPKVPPASLSINPTTLLPGAAARVPGTGVVVPGSSKAAWLVSASAGTPDPLPPPSEGGVSFDCPAQVTTLQNANKVGQGEDGKDRIKGATRRRPQTRAARHLAARCSEEVLGASLEEDAAPQVPPGADAASPLPPFNPVSARSSALTLPVTTIATVPAYRHSGVAVRPKRPITAEEDLFASEELFVSTSLPKHSPLLQPKVKPSEVASEHTSKKDVSDAAKKDPALSIFNDHATVKSKTVKKAKAVPFLDDEEDEGDADIFRIEKRKDSKTPAKETKPDIFQDAKETPSKALKTTKGRSLDASLFNDDVDIFADLTPTTKPKEKKVKKKVETKSIFDDDMDDIFSSGIMKPVIPSSKSKKPPQEPSSTEESGHSIFDDPLNVFGGN</sequence>
<evidence type="ECO:0000259" key="10">
    <source>
        <dbReference type="Pfam" id="PF15255"/>
    </source>
</evidence>
<feature type="compositionally biased region" description="Basic and acidic residues" evidence="9">
    <location>
        <begin position="645"/>
        <end position="664"/>
    </location>
</feature>
<evidence type="ECO:0000256" key="6">
    <source>
        <dbReference type="ARBA" id="ARBA00022753"/>
    </source>
</evidence>
<reference evidence="11" key="1">
    <citation type="submission" date="2023-03" db="EMBL/GenBank/DDBJ databases">
        <title>Electrophorus voltai genome.</title>
        <authorList>
            <person name="Bian C."/>
        </authorList>
    </citation>
    <scope>NUCLEOTIDE SEQUENCE</scope>
    <source>
        <strain evidence="11">CB-2022</strain>
        <tissue evidence="11">Muscle</tissue>
    </source>
</reference>
<feature type="compositionally biased region" description="Polar residues" evidence="9">
    <location>
        <begin position="978"/>
        <end position="996"/>
    </location>
</feature>
<feature type="compositionally biased region" description="Basic and acidic residues" evidence="9">
    <location>
        <begin position="519"/>
        <end position="528"/>
    </location>
</feature>
<dbReference type="Pfam" id="PF15255">
    <property type="entry name" value="CAP-ZIP_m"/>
    <property type="match status" value="1"/>
</dbReference>
<evidence type="ECO:0000256" key="4">
    <source>
        <dbReference type="ARBA" id="ARBA00022475"/>
    </source>
</evidence>
<feature type="compositionally biased region" description="Acidic residues" evidence="9">
    <location>
        <begin position="718"/>
        <end position="730"/>
    </location>
</feature>
<feature type="compositionally biased region" description="Basic and acidic residues" evidence="9">
    <location>
        <begin position="1330"/>
        <end position="1354"/>
    </location>
</feature>
<feature type="compositionally biased region" description="Basic and acidic residues" evidence="9">
    <location>
        <begin position="1273"/>
        <end position="1287"/>
    </location>
</feature>
<dbReference type="GO" id="GO:0005829">
    <property type="term" value="C:cytosol"/>
    <property type="evidence" value="ECO:0007669"/>
    <property type="project" value="GOC"/>
</dbReference>
<evidence type="ECO:0000256" key="5">
    <source>
        <dbReference type="ARBA" id="ARBA00022553"/>
    </source>
</evidence>
<keyword evidence="7" id="KW-0472">Membrane</keyword>
<feature type="region of interest" description="Disordered" evidence="9">
    <location>
        <begin position="1412"/>
        <end position="1452"/>
    </location>
</feature>
<evidence type="ECO:0000256" key="7">
    <source>
        <dbReference type="ARBA" id="ARBA00023136"/>
    </source>
</evidence>
<dbReference type="PANTHER" id="PTHR21669">
    <property type="entry name" value="CAPZ-INTERACTING PROTEIN AND RELATED PROTEINS"/>
    <property type="match status" value="1"/>
</dbReference>
<accession>A0AAD8Z5A0</accession>
<protein>
    <recommendedName>
        <fullName evidence="10">FAM21/CAPZIP domain-containing protein</fullName>
    </recommendedName>
</protein>
<feature type="compositionally biased region" description="Acidic residues" evidence="9">
    <location>
        <begin position="293"/>
        <end position="312"/>
    </location>
</feature>
<feature type="region of interest" description="Disordered" evidence="9">
    <location>
        <begin position="1040"/>
        <end position="1076"/>
    </location>
</feature>
<dbReference type="InterPro" id="IPR029341">
    <property type="entry name" value="FAM21/CAPZIP"/>
</dbReference>
<feature type="region of interest" description="Disordered" evidence="9">
    <location>
        <begin position="1136"/>
        <end position="1207"/>
    </location>
</feature>
<dbReference type="GO" id="GO:1901981">
    <property type="term" value="F:phosphatidylinositol phosphate binding"/>
    <property type="evidence" value="ECO:0007669"/>
    <property type="project" value="TreeGrafter"/>
</dbReference>
<keyword evidence="12" id="KW-1185">Reference proteome</keyword>
<feature type="region of interest" description="Disordered" evidence="9">
    <location>
        <begin position="1257"/>
        <end position="1287"/>
    </location>
</feature>
<evidence type="ECO:0000256" key="3">
    <source>
        <dbReference type="ARBA" id="ARBA00022448"/>
    </source>
</evidence>
<feature type="region of interest" description="Disordered" evidence="9">
    <location>
        <begin position="597"/>
        <end position="623"/>
    </location>
</feature>
<comment type="similarity">
    <text evidence="8">Belongs to the FAM21 family.</text>
</comment>
<feature type="region of interest" description="Disordered" evidence="9">
    <location>
        <begin position="1109"/>
        <end position="1128"/>
    </location>
</feature>
<keyword evidence="6" id="KW-0967">Endosome</keyword>
<evidence type="ECO:0000256" key="8">
    <source>
        <dbReference type="ARBA" id="ARBA00038327"/>
    </source>
</evidence>
<comment type="subcellular location">
    <subcellularLocation>
        <location evidence="2">Cell membrane</location>
    </subcellularLocation>
    <subcellularLocation>
        <location evidence="1">Early endosome membrane</location>
    </subcellularLocation>
</comment>
<feature type="compositionally biased region" description="Basic residues" evidence="9">
    <location>
        <begin position="1154"/>
        <end position="1169"/>
    </location>
</feature>
<dbReference type="GO" id="GO:1905394">
    <property type="term" value="F:retromer complex binding"/>
    <property type="evidence" value="ECO:0007669"/>
    <property type="project" value="TreeGrafter"/>
</dbReference>
<keyword evidence="3" id="KW-0813">Transport</keyword>
<feature type="region of interest" description="Disordered" evidence="9">
    <location>
        <begin position="932"/>
        <end position="1005"/>
    </location>
</feature>
<feature type="compositionally biased region" description="Polar residues" evidence="9">
    <location>
        <begin position="749"/>
        <end position="758"/>
    </location>
</feature>
<feature type="compositionally biased region" description="Basic and acidic residues" evidence="9">
    <location>
        <begin position="251"/>
        <end position="267"/>
    </location>
</feature>
<evidence type="ECO:0000313" key="11">
    <source>
        <dbReference type="EMBL" id="KAK1791585.1"/>
    </source>
</evidence>
<feature type="compositionally biased region" description="Polar residues" evidence="9">
    <location>
        <begin position="844"/>
        <end position="853"/>
    </location>
</feature>
<feature type="region of interest" description="Disordered" evidence="9">
    <location>
        <begin position="1330"/>
        <end position="1362"/>
    </location>
</feature>
<dbReference type="PANTHER" id="PTHR21669:SF38">
    <property type="entry name" value="WASH COMPLEX SUBUNIT 2A-RELATED"/>
    <property type="match status" value="1"/>
</dbReference>
<feature type="region of interest" description="Disordered" evidence="9">
    <location>
        <begin position="239"/>
        <end position="322"/>
    </location>
</feature>
<dbReference type="GO" id="GO:0005886">
    <property type="term" value="C:plasma membrane"/>
    <property type="evidence" value="ECO:0007669"/>
    <property type="project" value="UniProtKB-SubCell"/>
</dbReference>
<feature type="region of interest" description="Disordered" evidence="9">
    <location>
        <begin position="515"/>
        <end position="537"/>
    </location>
</feature>
<feature type="compositionally biased region" description="Acidic residues" evidence="9">
    <location>
        <begin position="239"/>
        <end position="250"/>
    </location>
</feature>
<dbReference type="EMBL" id="JAROKS010000020">
    <property type="protein sequence ID" value="KAK1791585.1"/>
    <property type="molecule type" value="Genomic_DNA"/>
</dbReference>
<evidence type="ECO:0000256" key="1">
    <source>
        <dbReference type="ARBA" id="ARBA00004146"/>
    </source>
</evidence>
<feature type="compositionally biased region" description="Acidic residues" evidence="9">
    <location>
        <begin position="422"/>
        <end position="433"/>
    </location>
</feature>